<protein>
    <recommendedName>
        <fullName evidence="3">C2 domain-containing protein</fullName>
    </recommendedName>
</protein>
<accession>A0A4S4E178</accession>
<dbReference type="Proteomes" id="UP000306102">
    <property type="component" value="Unassembled WGS sequence"/>
</dbReference>
<comment type="caution">
    <text evidence="1">The sequence shown here is derived from an EMBL/GenBank/DDBJ whole genome shotgun (WGS) entry which is preliminary data.</text>
</comment>
<gene>
    <name evidence="1" type="ORF">TEA_016587</name>
</gene>
<keyword evidence="2" id="KW-1185">Reference proteome</keyword>
<dbReference type="AlphaFoldDB" id="A0A4S4E178"/>
<evidence type="ECO:0000313" key="1">
    <source>
        <dbReference type="EMBL" id="THG08975.1"/>
    </source>
</evidence>
<organism evidence="1 2">
    <name type="scientific">Camellia sinensis var. sinensis</name>
    <name type="common">China tea</name>
    <dbReference type="NCBI Taxonomy" id="542762"/>
    <lineage>
        <taxon>Eukaryota</taxon>
        <taxon>Viridiplantae</taxon>
        <taxon>Streptophyta</taxon>
        <taxon>Embryophyta</taxon>
        <taxon>Tracheophyta</taxon>
        <taxon>Spermatophyta</taxon>
        <taxon>Magnoliopsida</taxon>
        <taxon>eudicotyledons</taxon>
        <taxon>Gunneridae</taxon>
        <taxon>Pentapetalae</taxon>
        <taxon>asterids</taxon>
        <taxon>Ericales</taxon>
        <taxon>Theaceae</taxon>
        <taxon>Camellia</taxon>
    </lineage>
</organism>
<reference evidence="1 2" key="1">
    <citation type="journal article" date="2018" name="Proc. Natl. Acad. Sci. U.S.A.">
        <title>Draft genome sequence of Camellia sinensis var. sinensis provides insights into the evolution of the tea genome and tea quality.</title>
        <authorList>
            <person name="Wei C."/>
            <person name="Yang H."/>
            <person name="Wang S."/>
            <person name="Zhao J."/>
            <person name="Liu C."/>
            <person name="Gao L."/>
            <person name="Xia E."/>
            <person name="Lu Y."/>
            <person name="Tai Y."/>
            <person name="She G."/>
            <person name="Sun J."/>
            <person name="Cao H."/>
            <person name="Tong W."/>
            <person name="Gao Q."/>
            <person name="Li Y."/>
            <person name="Deng W."/>
            <person name="Jiang X."/>
            <person name="Wang W."/>
            <person name="Chen Q."/>
            <person name="Zhang S."/>
            <person name="Li H."/>
            <person name="Wu J."/>
            <person name="Wang P."/>
            <person name="Li P."/>
            <person name="Shi C."/>
            <person name="Zheng F."/>
            <person name="Jian J."/>
            <person name="Huang B."/>
            <person name="Shan D."/>
            <person name="Shi M."/>
            <person name="Fang C."/>
            <person name="Yue Y."/>
            <person name="Li F."/>
            <person name="Li D."/>
            <person name="Wei S."/>
            <person name="Han B."/>
            <person name="Jiang C."/>
            <person name="Yin Y."/>
            <person name="Xia T."/>
            <person name="Zhang Z."/>
            <person name="Bennetzen J.L."/>
            <person name="Zhao S."/>
            <person name="Wan X."/>
        </authorList>
    </citation>
    <scope>NUCLEOTIDE SEQUENCE [LARGE SCALE GENOMIC DNA]</scope>
    <source>
        <strain evidence="2">cv. Shuchazao</strain>
        <tissue evidence="1">Leaf</tissue>
    </source>
</reference>
<dbReference type="STRING" id="542762.A0A4S4E178"/>
<proteinExistence type="predicted"/>
<dbReference type="EMBL" id="SDRB02008902">
    <property type="protein sequence ID" value="THG08975.1"/>
    <property type="molecule type" value="Genomic_DNA"/>
</dbReference>
<dbReference type="PANTHER" id="PTHR32246">
    <property type="entry name" value="INGRESSION PROTEIN FIC1"/>
    <property type="match status" value="1"/>
</dbReference>
<dbReference type="PANTHER" id="PTHR32246:SF173">
    <property type="entry name" value="C2 DOMAIN-CONTAINING PROTEIN"/>
    <property type="match status" value="1"/>
</dbReference>
<name>A0A4S4E178_CAMSN</name>
<evidence type="ECO:0008006" key="3">
    <source>
        <dbReference type="Google" id="ProtNLM"/>
    </source>
</evidence>
<sequence>MGTPPQGFGYPTPPSGYGYLPPGHGYLLSGYGYPPPQPGYVMQVQQQPELPKKNKLGWFEKFLGRLCAVVVIDVVINNNTQFPDDCRRHSWPTWNIPISFKVEEETAANQILVVDLRCCAPTGSGGDKDIGEVLVQVKDLMGSIEDNSLTYQIRTPFGNPKAKLTFIPSDGHTTTGFRIPDTSIRLRIPATGSRVPAARLRVSTSSTWIRGASSTMA</sequence>
<evidence type="ECO:0000313" key="2">
    <source>
        <dbReference type="Proteomes" id="UP000306102"/>
    </source>
</evidence>